<evidence type="ECO:0000256" key="7">
    <source>
        <dbReference type="SAM" id="SignalP"/>
    </source>
</evidence>
<dbReference type="GO" id="GO:0030288">
    <property type="term" value="C:outer membrane-bounded periplasmic space"/>
    <property type="evidence" value="ECO:0007669"/>
    <property type="project" value="TreeGrafter"/>
</dbReference>
<dbReference type="InterPro" id="IPR036034">
    <property type="entry name" value="PDZ_sf"/>
</dbReference>
<evidence type="ECO:0000259" key="8">
    <source>
        <dbReference type="SMART" id="SM00228"/>
    </source>
</evidence>
<evidence type="ECO:0000256" key="2">
    <source>
        <dbReference type="ARBA" id="ARBA00022670"/>
    </source>
</evidence>
<dbReference type="AlphaFoldDB" id="A0A2U8E2C0"/>
<evidence type="ECO:0000259" key="9">
    <source>
        <dbReference type="SMART" id="SM00245"/>
    </source>
</evidence>
<feature type="signal peptide" evidence="7">
    <location>
        <begin position="1"/>
        <end position="20"/>
    </location>
</feature>
<dbReference type="CDD" id="cd07560">
    <property type="entry name" value="Peptidase_S41_CPP"/>
    <property type="match status" value="1"/>
</dbReference>
<evidence type="ECO:0008006" key="12">
    <source>
        <dbReference type="Google" id="ProtNLM"/>
    </source>
</evidence>
<organism evidence="10 11">
    <name type="scientific">Ereboglobus luteus</name>
    <dbReference type="NCBI Taxonomy" id="1796921"/>
    <lineage>
        <taxon>Bacteria</taxon>
        <taxon>Pseudomonadati</taxon>
        <taxon>Verrucomicrobiota</taxon>
        <taxon>Opitutia</taxon>
        <taxon>Opitutales</taxon>
        <taxon>Opitutaceae</taxon>
        <taxon>Ereboglobus</taxon>
    </lineage>
</organism>
<dbReference type="InterPro" id="IPR004447">
    <property type="entry name" value="Peptidase_S41A"/>
</dbReference>
<feature type="region of interest" description="Disordered" evidence="6">
    <location>
        <begin position="801"/>
        <end position="822"/>
    </location>
</feature>
<feature type="compositionally biased region" description="Low complexity" evidence="6">
    <location>
        <begin position="807"/>
        <end position="822"/>
    </location>
</feature>
<keyword evidence="11" id="KW-1185">Reference proteome</keyword>
<name>A0A2U8E2C0_9BACT</name>
<dbReference type="Pfam" id="PF03572">
    <property type="entry name" value="Peptidase_S41"/>
    <property type="match status" value="1"/>
</dbReference>
<comment type="similarity">
    <text evidence="1 5">Belongs to the peptidase S41A family.</text>
</comment>
<dbReference type="GO" id="GO:0006508">
    <property type="term" value="P:proteolysis"/>
    <property type="evidence" value="ECO:0007669"/>
    <property type="project" value="UniProtKB-KW"/>
</dbReference>
<evidence type="ECO:0000256" key="4">
    <source>
        <dbReference type="ARBA" id="ARBA00022825"/>
    </source>
</evidence>
<reference evidence="10 11" key="1">
    <citation type="journal article" date="2018" name="Syst. Appl. Microbiol.">
        <title>Ereboglobus luteus gen. nov. sp. nov. from cockroach guts, and new insights into the oxygen relationship of the genera Opitutus and Didymococcus (Verrucomicrobia: Opitutaceae).</title>
        <authorList>
            <person name="Tegtmeier D."/>
            <person name="Belitz A."/>
            <person name="Radek R."/>
            <person name="Heimerl T."/>
            <person name="Brune A."/>
        </authorList>
    </citation>
    <scope>NUCLEOTIDE SEQUENCE [LARGE SCALE GENOMIC DNA]</scope>
    <source>
        <strain evidence="10 11">Ho45</strain>
    </source>
</reference>
<gene>
    <name evidence="10" type="ORF">CKA38_06935</name>
</gene>
<evidence type="ECO:0000256" key="3">
    <source>
        <dbReference type="ARBA" id="ARBA00022801"/>
    </source>
</evidence>
<dbReference type="SUPFAM" id="SSF52096">
    <property type="entry name" value="ClpP/crotonase"/>
    <property type="match status" value="1"/>
</dbReference>
<dbReference type="SMART" id="SM00228">
    <property type="entry name" value="PDZ"/>
    <property type="match status" value="1"/>
</dbReference>
<feature type="domain" description="PDZ" evidence="8">
    <location>
        <begin position="263"/>
        <end position="340"/>
    </location>
</feature>
<feature type="domain" description="Tail specific protease" evidence="9">
    <location>
        <begin position="343"/>
        <end position="567"/>
    </location>
</feature>
<dbReference type="Pfam" id="PF17804">
    <property type="entry name" value="TSP_NTD"/>
    <property type="match status" value="1"/>
</dbReference>
<evidence type="ECO:0000256" key="5">
    <source>
        <dbReference type="RuleBase" id="RU004404"/>
    </source>
</evidence>
<sequence>MKQFTHSARAFSSLFFTVMAAALFSLGSGGSCLRAQSAATAPQDRIFAPAPGFNREAASVVALLEQFHYNRNAVRPADYAEIIPNFMTDFDGQRLFFLESDKVAFTTRYSPRWVYNNLTSLGKTDPAYDIFNVYARRVTDRIKWALDKLDAITSDDLAGTDGYLYDRKDAPWPVDMAEADALWMQRLKNEIIGEMLNEKSLEDAGKNIRKRYERWLKNLADIEPKDISETYLTTVAHLYDPHTAYMSAETLEEFSIGIKLQLIGIGAVLSIEDDYCTIQEVVVGGPADLSKQLQPKDKIIAVAEDGHEPVDVIGMKLRKIVQLIRGKKDTKVHLTVIPAADSSQRKQIIITRDVVSLDASRARGAIHEVPSPDGKGTTPIGVITLPGFYDAGINDKGEPSPSATQDIARLITQFQQSETGIQGLVIDLRGNGGGLLSEAIKLTGLFVKAGPVVQVKNYYGQVQVDSSEAPEPLYTGPLAVLVSRFSASASEIVAGALQNYGRAIIVGDSSTHGKGTVQQLLEMQQLVPALARLNSKTGGVKLTIQKFYLPNGDSTQLKGVVSDIPLPSIDDYLPIGEKSLPRALAWDEITPSRYEGSALHPDLLEALREASEKRQQSLEEFGYFRKSIDWFKTRQEQKILSLNLDERLAQQTRDKAFKKGQDEERNRLAAAVGYTSKEFLLGPPKEKRRKASKTPSANTVPPASAEPLPESTPDAGDDKQPALPDQSSAIPKTLPDGIRLAGTSVASSGNADAQPGADASATGSDEATISDEQLEEDSKKLDIHLRETLRVLNDAINMARHPGPSVAANAPAPLTAAAVGRR</sequence>
<dbReference type="InterPro" id="IPR005151">
    <property type="entry name" value="Tail-specific_protease"/>
</dbReference>
<dbReference type="Gene3D" id="2.30.42.10">
    <property type="match status" value="1"/>
</dbReference>
<keyword evidence="2 5" id="KW-0645">Protease</keyword>
<dbReference type="PROSITE" id="PS51257">
    <property type="entry name" value="PROKAR_LIPOPROTEIN"/>
    <property type="match status" value="1"/>
</dbReference>
<dbReference type="InterPro" id="IPR020992">
    <property type="entry name" value="Tail_Prtase_C"/>
</dbReference>
<dbReference type="PANTHER" id="PTHR32060:SF22">
    <property type="entry name" value="CARBOXYL-TERMINAL-PROCESSING PEPTIDASE 3, CHLOROPLASTIC"/>
    <property type="match status" value="1"/>
</dbReference>
<dbReference type="Gene3D" id="3.90.226.10">
    <property type="entry name" value="2-enoyl-CoA Hydratase, Chain A, domain 1"/>
    <property type="match status" value="1"/>
</dbReference>
<accession>A0A2U8E2C0</accession>
<evidence type="ECO:0000256" key="1">
    <source>
        <dbReference type="ARBA" id="ARBA00009179"/>
    </source>
</evidence>
<dbReference type="InterPro" id="IPR001478">
    <property type="entry name" value="PDZ"/>
</dbReference>
<feature type="region of interest" description="Disordered" evidence="6">
    <location>
        <begin position="679"/>
        <end position="781"/>
    </location>
</feature>
<dbReference type="EMBL" id="CP023004">
    <property type="protein sequence ID" value="AWI09013.1"/>
    <property type="molecule type" value="Genomic_DNA"/>
</dbReference>
<dbReference type="GO" id="GO:0008236">
    <property type="term" value="F:serine-type peptidase activity"/>
    <property type="evidence" value="ECO:0007669"/>
    <property type="project" value="UniProtKB-KW"/>
</dbReference>
<dbReference type="PANTHER" id="PTHR32060">
    <property type="entry name" value="TAIL-SPECIFIC PROTEASE"/>
    <property type="match status" value="1"/>
</dbReference>
<dbReference type="Pfam" id="PF00595">
    <property type="entry name" value="PDZ"/>
    <property type="match status" value="1"/>
</dbReference>
<dbReference type="Pfam" id="PF11818">
    <property type="entry name" value="DUF3340"/>
    <property type="match status" value="1"/>
</dbReference>
<evidence type="ECO:0000313" key="11">
    <source>
        <dbReference type="Proteomes" id="UP000244896"/>
    </source>
</evidence>
<keyword evidence="3 5" id="KW-0378">Hydrolase</keyword>
<dbReference type="InterPro" id="IPR040573">
    <property type="entry name" value="TSP_N"/>
</dbReference>
<protein>
    <recommendedName>
        <fullName evidence="12">Tail-specific protease</fullName>
    </recommendedName>
</protein>
<dbReference type="GO" id="GO:0007165">
    <property type="term" value="P:signal transduction"/>
    <property type="evidence" value="ECO:0007669"/>
    <property type="project" value="TreeGrafter"/>
</dbReference>
<dbReference type="GO" id="GO:0004175">
    <property type="term" value="F:endopeptidase activity"/>
    <property type="evidence" value="ECO:0007669"/>
    <property type="project" value="TreeGrafter"/>
</dbReference>
<dbReference type="NCBIfam" id="TIGR00225">
    <property type="entry name" value="prc"/>
    <property type="match status" value="1"/>
</dbReference>
<evidence type="ECO:0000313" key="10">
    <source>
        <dbReference type="EMBL" id="AWI09013.1"/>
    </source>
</evidence>
<dbReference type="Proteomes" id="UP000244896">
    <property type="component" value="Chromosome"/>
</dbReference>
<dbReference type="KEGG" id="elut:CKA38_06935"/>
<proteinExistence type="inferred from homology"/>
<keyword evidence="4 5" id="KW-0720">Serine protease</keyword>
<keyword evidence="7" id="KW-0732">Signal</keyword>
<feature type="chain" id="PRO_5015901352" description="Tail-specific protease" evidence="7">
    <location>
        <begin position="21"/>
        <end position="822"/>
    </location>
</feature>
<dbReference type="FunFam" id="3.90.226.10:FF:000090">
    <property type="entry name" value="Tail-specific protease"/>
    <property type="match status" value="1"/>
</dbReference>
<dbReference type="CDD" id="cd06782">
    <property type="entry name" value="cpPDZ_CPP-like"/>
    <property type="match status" value="1"/>
</dbReference>
<evidence type="ECO:0000256" key="6">
    <source>
        <dbReference type="SAM" id="MobiDB-lite"/>
    </source>
</evidence>
<dbReference type="SUPFAM" id="SSF50156">
    <property type="entry name" value="PDZ domain-like"/>
    <property type="match status" value="1"/>
</dbReference>
<dbReference type="SMART" id="SM00245">
    <property type="entry name" value="TSPc"/>
    <property type="match status" value="1"/>
</dbReference>
<dbReference type="InterPro" id="IPR029045">
    <property type="entry name" value="ClpP/crotonase-like_dom_sf"/>
</dbReference>